<evidence type="ECO:0000256" key="1">
    <source>
        <dbReference type="SAM" id="MobiDB-lite"/>
    </source>
</evidence>
<dbReference type="AlphaFoldDB" id="A0A8S9PMC2"/>
<protein>
    <submittedName>
        <fullName evidence="2">Uncharacterized protein</fullName>
    </submittedName>
</protein>
<feature type="region of interest" description="Disordered" evidence="1">
    <location>
        <begin position="147"/>
        <end position="198"/>
    </location>
</feature>
<comment type="caution">
    <text evidence="2">The sequence shown here is derived from an EMBL/GenBank/DDBJ whole genome shotgun (WGS) entry which is preliminary data.</text>
</comment>
<dbReference type="EMBL" id="QGKX02001347">
    <property type="protein sequence ID" value="KAF3523145.1"/>
    <property type="molecule type" value="Genomic_DNA"/>
</dbReference>
<feature type="compositionally biased region" description="Basic and acidic residues" evidence="1">
    <location>
        <begin position="156"/>
        <end position="166"/>
    </location>
</feature>
<gene>
    <name evidence="2" type="ORF">F2Q69_00051464</name>
</gene>
<proteinExistence type="predicted"/>
<sequence length="198" mass="22095">MEASSLSILASDAFTVAEIDSVLFSFDAAIRLTRSSKLSNFRCNSATVVSRTLILFNDSSKRVIVVFVIALLTVSRASSLSFSIHIILLHVIINLFLLQPPLVVASPAPITRILPDTRVEIKTFESEQRRRLEWFIVRTDRRASRIARASATRAEMTSERPEKPLEDQDPSAVTRVHPTPPQLEISFHAPSEQQTGVE</sequence>
<organism evidence="2 3">
    <name type="scientific">Brassica cretica</name>
    <name type="common">Mustard</name>
    <dbReference type="NCBI Taxonomy" id="69181"/>
    <lineage>
        <taxon>Eukaryota</taxon>
        <taxon>Viridiplantae</taxon>
        <taxon>Streptophyta</taxon>
        <taxon>Embryophyta</taxon>
        <taxon>Tracheophyta</taxon>
        <taxon>Spermatophyta</taxon>
        <taxon>Magnoliopsida</taxon>
        <taxon>eudicotyledons</taxon>
        <taxon>Gunneridae</taxon>
        <taxon>Pentapetalae</taxon>
        <taxon>rosids</taxon>
        <taxon>malvids</taxon>
        <taxon>Brassicales</taxon>
        <taxon>Brassicaceae</taxon>
        <taxon>Brassiceae</taxon>
        <taxon>Brassica</taxon>
    </lineage>
</organism>
<name>A0A8S9PMC2_BRACR</name>
<dbReference type="Proteomes" id="UP000712600">
    <property type="component" value="Unassembled WGS sequence"/>
</dbReference>
<evidence type="ECO:0000313" key="3">
    <source>
        <dbReference type="Proteomes" id="UP000712600"/>
    </source>
</evidence>
<evidence type="ECO:0000313" key="2">
    <source>
        <dbReference type="EMBL" id="KAF3523145.1"/>
    </source>
</evidence>
<reference evidence="2" key="1">
    <citation type="submission" date="2019-12" db="EMBL/GenBank/DDBJ databases">
        <title>Genome sequencing and annotation of Brassica cretica.</title>
        <authorList>
            <person name="Studholme D.J."/>
            <person name="Sarris P."/>
        </authorList>
    </citation>
    <scope>NUCLEOTIDE SEQUENCE</scope>
    <source>
        <strain evidence="2">PFS-109/04</strain>
        <tissue evidence="2">Leaf</tissue>
    </source>
</reference>
<accession>A0A8S9PMC2</accession>